<dbReference type="PIRSF" id="PIRSF006157">
    <property type="entry name" value="Doxgns_DODA"/>
    <property type="match status" value="1"/>
</dbReference>
<name>A0A7Y0E1Z4_9PROT</name>
<dbReference type="AlphaFoldDB" id="A0A7Y0E1Z4"/>
<evidence type="ECO:0000256" key="4">
    <source>
        <dbReference type="ARBA" id="ARBA00022833"/>
    </source>
</evidence>
<comment type="caution">
    <text evidence="7">The sequence shown here is derived from an EMBL/GenBank/DDBJ whole genome shotgun (WGS) entry which is preliminary data.</text>
</comment>
<feature type="domain" description="Extradiol ring-cleavage dioxygenase class III enzyme subunit B" evidence="6">
    <location>
        <begin position="33"/>
        <end position="254"/>
    </location>
</feature>
<keyword evidence="8" id="KW-1185">Reference proteome</keyword>
<sequence>MTLPALFVSHGAPTLGMTDCPTRDFLKALPADLSRPKAILAISAHWETSAPRVSSLARQTTIHDFYGFPPELYAMRYEPPGAPDLAQRVVDILQDAGLKDAALDGTRGLDHGAWVPLELMYPDADIPVIQLSIQPHRGAAYHHAIGEALGSLRDEGILIFASGSLTHNLREFRPAYLHGSVDPKDWVLTFQKWVADAIAKNDLVALEDFDTAPEGKRNHPTDEHFLPIFVAMGAGGLNKAKRLHDEVMYSILAMDAYSFG</sequence>
<dbReference type="InterPro" id="IPR014436">
    <property type="entry name" value="Extradiol_dOase_DODA"/>
</dbReference>
<gene>
    <name evidence="7" type="ORF">HH303_14785</name>
</gene>
<accession>A0A7Y0E1Z4</accession>
<dbReference type="PANTHER" id="PTHR30096">
    <property type="entry name" value="4,5-DOPA DIOXYGENASE EXTRADIOL-LIKE PROTEIN"/>
    <property type="match status" value="1"/>
</dbReference>
<evidence type="ECO:0000256" key="5">
    <source>
        <dbReference type="ARBA" id="ARBA00023002"/>
    </source>
</evidence>
<evidence type="ECO:0000313" key="7">
    <source>
        <dbReference type="EMBL" id="NMM45760.1"/>
    </source>
</evidence>
<dbReference type="InterPro" id="IPR004183">
    <property type="entry name" value="Xdiol_dOase_suB"/>
</dbReference>
<keyword evidence="4" id="KW-0862">Zinc</keyword>
<comment type="cofactor">
    <cofactor evidence="1">
        <name>Zn(2+)</name>
        <dbReference type="ChEBI" id="CHEBI:29105"/>
    </cofactor>
</comment>
<dbReference type="GO" id="GO:0008270">
    <property type="term" value="F:zinc ion binding"/>
    <property type="evidence" value="ECO:0007669"/>
    <property type="project" value="InterPro"/>
</dbReference>
<keyword evidence="3" id="KW-0479">Metal-binding</keyword>
<evidence type="ECO:0000256" key="1">
    <source>
        <dbReference type="ARBA" id="ARBA00001947"/>
    </source>
</evidence>
<comment type="similarity">
    <text evidence="2">Belongs to the DODA-type extradiol aromatic ring-opening dioxygenase family.</text>
</comment>
<organism evidence="7 8">
    <name type="scientific">Pacificispira spongiicola</name>
    <dbReference type="NCBI Taxonomy" id="2729598"/>
    <lineage>
        <taxon>Bacteria</taxon>
        <taxon>Pseudomonadati</taxon>
        <taxon>Pseudomonadota</taxon>
        <taxon>Alphaproteobacteria</taxon>
        <taxon>Rhodospirillales</taxon>
        <taxon>Rhodospirillaceae</taxon>
        <taxon>Pacificispira</taxon>
    </lineage>
</organism>
<proteinExistence type="inferred from homology"/>
<dbReference type="GO" id="GO:0008198">
    <property type="term" value="F:ferrous iron binding"/>
    <property type="evidence" value="ECO:0007669"/>
    <property type="project" value="InterPro"/>
</dbReference>
<evidence type="ECO:0000259" key="6">
    <source>
        <dbReference type="Pfam" id="PF02900"/>
    </source>
</evidence>
<protein>
    <submittedName>
        <fullName evidence="7">Dioxygenase</fullName>
    </submittedName>
</protein>
<dbReference type="Gene3D" id="3.40.830.10">
    <property type="entry name" value="LigB-like"/>
    <property type="match status" value="1"/>
</dbReference>
<reference evidence="7 8" key="1">
    <citation type="submission" date="2020-04" db="EMBL/GenBank/DDBJ databases">
        <title>Rhodospirillaceae bacterium KN72 isolated from deep sea.</title>
        <authorList>
            <person name="Zhang D.-C."/>
        </authorList>
    </citation>
    <scope>NUCLEOTIDE SEQUENCE [LARGE SCALE GENOMIC DNA]</scope>
    <source>
        <strain evidence="7 8">KN72</strain>
    </source>
</reference>
<dbReference type="Pfam" id="PF02900">
    <property type="entry name" value="LigB"/>
    <property type="match status" value="1"/>
</dbReference>
<evidence type="ECO:0000256" key="2">
    <source>
        <dbReference type="ARBA" id="ARBA00007581"/>
    </source>
</evidence>
<keyword evidence="5" id="KW-0560">Oxidoreductase</keyword>
<dbReference type="GO" id="GO:0016702">
    <property type="term" value="F:oxidoreductase activity, acting on single donors with incorporation of molecular oxygen, incorporation of two atoms of oxygen"/>
    <property type="evidence" value="ECO:0007669"/>
    <property type="project" value="UniProtKB-ARBA"/>
</dbReference>
<evidence type="ECO:0000313" key="8">
    <source>
        <dbReference type="Proteomes" id="UP000539372"/>
    </source>
</evidence>
<dbReference type="RefSeq" id="WP_169626142.1">
    <property type="nucleotide sequence ID" value="NZ_JABBNT010000004.1"/>
</dbReference>
<dbReference type="PANTHER" id="PTHR30096:SF0">
    <property type="entry name" value="4,5-DOPA DIOXYGENASE EXTRADIOL-LIKE PROTEIN"/>
    <property type="match status" value="1"/>
</dbReference>
<dbReference type="SUPFAM" id="SSF53213">
    <property type="entry name" value="LigB-like"/>
    <property type="match status" value="1"/>
</dbReference>
<evidence type="ECO:0000256" key="3">
    <source>
        <dbReference type="ARBA" id="ARBA00022723"/>
    </source>
</evidence>
<dbReference type="Proteomes" id="UP000539372">
    <property type="component" value="Unassembled WGS sequence"/>
</dbReference>
<dbReference type="EMBL" id="JABBNT010000004">
    <property type="protein sequence ID" value="NMM45760.1"/>
    <property type="molecule type" value="Genomic_DNA"/>
</dbReference>
<keyword evidence="7" id="KW-0223">Dioxygenase</keyword>
<dbReference type="CDD" id="cd07363">
    <property type="entry name" value="45_DOPA_Dioxygenase"/>
    <property type="match status" value="1"/>
</dbReference>